<dbReference type="Proteomes" id="UP000680304">
    <property type="component" value="Unassembled WGS sequence"/>
</dbReference>
<evidence type="ECO:0000256" key="1">
    <source>
        <dbReference type="ARBA" id="ARBA00022448"/>
    </source>
</evidence>
<feature type="domain" description="ABC transporter" evidence="4">
    <location>
        <begin position="22"/>
        <end position="255"/>
    </location>
</feature>
<evidence type="ECO:0000313" key="5">
    <source>
        <dbReference type="EMBL" id="GIQ66800.1"/>
    </source>
</evidence>
<keyword evidence="6" id="KW-1185">Reference proteome</keyword>
<dbReference type="Pfam" id="PF00005">
    <property type="entry name" value="ABC_tran"/>
    <property type="match status" value="1"/>
</dbReference>
<organism evidence="5 6">
    <name type="scientific">Paenibacillus cisolokensis</name>
    <dbReference type="NCBI Taxonomy" id="1658519"/>
    <lineage>
        <taxon>Bacteria</taxon>
        <taxon>Bacillati</taxon>
        <taxon>Bacillota</taxon>
        <taxon>Bacilli</taxon>
        <taxon>Bacillales</taxon>
        <taxon>Paenibacillaceae</taxon>
        <taxon>Paenibacillus</taxon>
    </lineage>
</organism>
<dbReference type="InterPro" id="IPR050763">
    <property type="entry name" value="ABC_transporter_ATP-binding"/>
</dbReference>
<dbReference type="PROSITE" id="PS50893">
    <property type="entry name" value="ABC_TRANSPORTER_2"/>
    <property type="match status" value="1"/>
</dbReference>
<keyword evidence="3" id="KW-0067">ATP-binding</keyword>
<reference evidence="5 6" key="1">
    <citation type="submission" date="2021-04" db="EMBL/GenBank/DDBJ databases">
        <title>Draft genome sequence of Paenibacillus cisolokensis, LC2-13A.</title>
        <authorList>
            <person name="Uke A."/>
            <person name="Chhe C."/>
            <person name="Baramee S."/>
            <person name="Kosugi A."/>
        </authorList>
    </citation>
    <scope>NUCLEOTIDE SEQUENCE [LARGE SCALE GENOMIC DNA]</scope>
    <source>
        <strain evidence="5 6">LC2-13A</strain>
    </source>
</reference>
<evidence type="ECO:0000313" key="6">
    <source>
        <dbReference type="Proteomes" id="UP000680304"/>
    </source>
</evidence>
<dbReference type="SMART" id="SM00382">
    <property type="entry name" value="AAA"/>
    <property type="match status" value="1"/>
</dbReference>
<dbReference type="SUPFAM" id="SSF52540">
    <property type="entry name" value="P-loop containing nucleoside triphosphate hydrolases"/>
    <property type="match status" value="1"/>
</dbReference>
<dbReference type="InterPro" id="IPR027417">
    <property type="entry name" value="P-loop_NTPase"/>
</dbReference>
<dbReference type="PANTHER" id="PTHR42711:SF1">
    <property type="entry name" value="ABC-TRANSPORT PROTEIN, ATP-BINDING COMPONENT"/>
    <property type="match status" value="1"/>
</dbReference>
<dbReference type="EMBL" id="BOVJ01000210">
    <property type="protein sequence ID" value="GIQ66800.1"/>
    <property type="molecule type" value="Genomic_DNA"/>
</dbReference>
<protein>
    <recommendedName>
        <fullName evidence="4">ABC transporter domain-containing protein</fullName>
    </recommendedName>
</protein>
<dbReference type="InterPro" id="IPR003439">
    <property type="entry name" value="ABC_transporter-like_ATP-bd"/>
</dbReference>
<evidence type="ECO:0000256" key="2">
    <source>
        <dbReference type="ARBA" id="ARBA00022741"/>
    </source>
</evidence>
<comment type="caution">
    <text evidence="5">The sequence shown here is derived from an EMBL/GenBank/DDBJ whole genome shotgun (WGS) entry which is preliminary data.</text>
</comment>
<name>A0ABQ4NEY9_9BACL</name>
<sequence length="326" mass="36656">MITVKGISKSFKVPRRSAGMGQALKSLFRREYTVVHALSDISFSIEPGEIVGYIGPNGAGKSTTIKVMSGILVPDSGTCTIMGYTPWRDRVRYVKRIGVVFGQRSQLWWDVPVIDSFELLRDIYDVPEREYRDTLDLLTETLDLKHIVNTPVRQLSLGQRMRCEIAASLLHSPSVLFLDEPTIGLDAVSKIAVRQFIRTINKEKGVTIILTTHDMNDIEALARRILLIGKGSLLYDGSLQELRSRFGTRKTITADYMERQEPLAIPGVSIVSWTPERAVLSVDTEQVMMSEALTRLAEQVDLLDVAIDTQPIEDIIVQLYKEYQIS</sequence>
<evidence type="ECO:0000259" key="4">
    <source>
        <dbReference type="PROSITE" id="PS50893"/>
    </source>
</evidence>
<dbReference type="PANTHER" id="PTHR42711">
    <property type="entry name" value="ABC TRANSPORTER ATP-BINDING PROTEIN"/>
    <property type="match status" value="1"/>
</dbReference>
<keyword evidence="1" id="KW-0813">Transport</keyword>
<evidence type="ECO:0000256" key="3">
    <source>
        <dbReference type="ARBA" id="ARBA00022840"/>
    </source>
</evidence>
<keyword evidence="2" id="KW-0547">Nucleotide-binding</keyword>
<proteinExistence type="predicted"/>
<gene>
    <name evidence="5" type="ORF">PACILC2_53680</name>
</gene>
<accession>A0ABQ4NEY9</accession>
<dbReference type="RefSeq" id="WP_244863819.1">
    <property type="nucleotide sequence ID" value="NZ_BOVJ01000210.1"/>
</dbReference>
<dbReference type="Gene3D" id="3.40.50.300">
    <property type="entry name" value="P-loop containing nucleotide triphosphate hydrolases"/>
    <property type="match status" value="1"/>
</dbReference>
<dbReference type="InterPro" id="IPR003593">
    <property type="entry name" value="AAA+_ATPase"/>
</dbReference>